<organism evidence="2 3">
    <name type="scientific">Ephemerocybe angulata</name>
    <dbReference type="NCBI Taxonomy" id="980116"/>
    <lineage>
        <taxon>Eukaryota</taxon>
        <taxon>Fungi</taxon>
        <taxon>Dikarya</taxon>
        <taxon>Basidiomycota</taxon>
        <taxon>Agaricomycotina</taxon>
        <taxon>Agaricomycetes</taxon>
        <taxon>Agaricomycetidae</taxon>
        <taxon>Agaricales</taxon>
        <taxon>Agaricineae</taxon>
        <taxon>Psathyrellaceae</taxon>
        <taxon>Ephemerocybe</taxon>
    </lineage>
</organism>
<dbReference type="AlphaFoldDB" id="A0A8H6HRN9"/>
<protein>
    <submittedName>
        <fullName evidence="2">Uncharacterized protein</fullName>
    </submittedName>
</protein>
<keyword evidence="1" id="KW-0812">Transmembrane</keyword>
<sequence length="320" mass="35366">MVVNPLFRLSSTTNLAILVSHIISTLIADLAIVGRFACWKMAHSTASGRALTEVSPKTRHTSFSPLKLPAASRQYSDVRLSIISHDGDTKTPVDQATGFPDLQISTFQFPVAPAVRSPVTLTSAHWRFTGNVHEHNLEMKTGDCTHIHESTTNCSHATRQTCFPDVQKSNFRIPITVVRPSPLSFFYMNSGHSRLVRRTSKNRFFDTLHAPDHPTTQPHFPDLQKSHFQWAPRRRLDPRPGGLENSVLCTRSQYANVFGSAWEGEKLAVLRAWAGFCVSLGIRLSTAVANLAVFPGSPKIKISTPGPHACLTALVQQARI</sequence>
<proteinExistence type="predicted"/>
<gene>
    <name evidence="2" type="ORF">DFP72DRAFT_1071202</name>
</gene>
<evidence type="ECO:0000256" key="1">
    <source>
        <dbReference type="SAM" id="Phobius"/>
    </source>
</evidence>
<accession>A0A8H6HRN9</accession>
<keyword evidence="1" id="KW-1133">Transmembrane helix</keyword>
<name>A0A8H6HRN9_9AGAR</name>
<comment type="caution">
    <text evidence="2">The sequence shown here is derived from an EMBL/GenBank/DDBJ whole genome shotgun (WGS) entry which is preliminary data.</text>
</comment>
<feature type="transmembrane region" description="Helical" evidence="1">
    <location>
        <begin position="15"/>
        <end position="38"/>
    </location>
</feature>
<reference evidence="2 3" key="1">
    <citation type="submission" date="2020-07" db="EMBL/GenBank/DDBJ databases">
        <title>Comparative genomics of pyrophilous fungi reveals a link between fire events and developmental genes.</title>
        <authorList>
            <consortium name="DOE Joint Genome Institute"/>
            <person name="Steindorff A.S."/>
            <person name="Carver A."/>
            <person name="Calhoun S."/>
            <person name="Stillman K."/>
            <person name="Liu H."/>
            <person name="Lipzen A."/>
            <person name="Pangilinan J."/>
            <person name="Labutti K."/>
            <person name="Bruns T.D."/>
            <person name="Grigoriev I.V."/>
        </authorList>
    </citation>
    <scope>NUCLEOTIDE SEQUENCE [LARGE SCALE GENOMIC DNA]</scope>
    <source>
        <strain evidence="2 3">CBS 144469</strain>
    </source>
</reference>
<dbReference type="EMBL" id="JACGCI010000049">
    <property type="protein sequence ID" value="KAF6751525.1"/>
    <property type="molecule type" value="Genomic_DNA"/>
</dbReference>
<dbReference type="Proteomes" id="UP000521943">
    <property type="component" value="Unassembled WGS sequence"/>
</dbReference>
<evidence type="ECO:0000313" key="3">
    <source>
        <dbReference type="Proteomes" id="UP000521943"/>
    </source>
</evidence>
<keyword evidence="3" id="KW-1185">Reference proteome</keyword>
<keyword evidence="1" id="KW-0472">Membrane</keyword>
<evidence type="ECO:0000313" key="2">
    <source>
        <dbReference type="EMBL" id="KAF6751525.1"/>
    </source>
</evidence>